<feature type="compositionally biased region" description="Basic and acidic residues" evidence="1">
    <location>
        <begin position="23"/>
        <end position="53"/>
    </location>
</feature>
<dbReference type="PROSITE" id="PS51257">
    <property type="entry name" value="PROKAR_LIPOPROTEIN"/>
    <property type="match status" value="1"/>
</dbReference>
<evidence type="ECO:0000256" key="2">
    <source>
        <dbReference type="SAM" id="SignalP"/>
    </source>
</evidence>
<dbReference type="Proteomes" id="UP000237968">
    <property type="component" value="Unassembled WGS sequence"/>
</dbReference>
<accession>A0A2S9Y1U1</accession>
<comment type="caution">
    <text evidence="3">The sequence shown here is derived from an EMBL/GenBank/DDBJ whole genome shotgun (WGS) entry which is preliminary data.</text>
</comment>
<feature type="region of interest" description="Disordered" evidence="1">
    <location>
        <begin position="23"/>
        <end position="63"/>
    </location>
</feature>
<protein>
    <submittedName>
        <fullName evidence="3">Uncharacterized protein</fullName>
    </submittedName>
</protein>
<keyword evidence="4" id="KW-1185">Reference proteome</keyword>
<dbReference type="RefSeq" id="WP_106392286.1">
    <property type="nucleotide sequence ID" value="NZ_PVNK01000142.1"/>
</dbReference>
<organism evidence="3 4">
    <name type="scientific">Enhygromyxa salina</name>
    <dbReference type="NCBI Taxonomy" id="215803"/>
    <lineage>
        <taxon>Bacteria</taxon>
        <taxon>Pseudomonadati</taxon>
        <taxon>Myxococcota</taxon>
        <taxon>Polyangia</taxon>
        <taxon>Nannocystales</taxon>
        <taxon>Nannocystaceae</taxon>
        <taxon>Enhygromyxa</taxon>
    </lineage>
</organism>
<keyword evidence="2" id="KW-0732">Signal</keyword>
<reference evidence="3 4" key="1">
    <citation type="submission" date="2018-03" db="EMBL/GenBank/DDBJ databases">
        <title>Draft Genome Sequences of the Obligatory Marine Myxobacteria Enhygromyxa salina SWB005.</title>
        <authorList>
            <person name="Poehlein A."/>
            <person name="Moghaddam J.A."/>
            <person name="Harms H."/>
            <person name="Alanjari M."/>
            <person name="Koenig G.M."/>
            <person name="Daniel R."/>
            <person name="Schaeberle T.F."/>
        </authorList>
    </citation>
    <scope>NUCLEOTIDE SEQUENCE [LARGE SCALE GENOMIC DNA]</scope>
    <source>
        <strain evidence="3 4">SWB005</strain>
    </source>
</reference>
<name>A0A2S9Y1U1_9BACT</name>
<dbReference type="EMBL" id="PVNK01000142">
    <property type="protein sequence ID" value="PRP99059.1"/>
    <property type="molecule type" value="Genomic_DNA"/>
</dbReference>
<evidence type="ECO:0000313" key="3">
    <source>
        <dbReference type="EMBL" id="PRP99059.1"/>
    </source>
</evidence>
<proteinExistence type="predicted"/>
<evidence type="ECO:0000256" key="1">
    <source>
        <dbReference type="SAM" id="MobiDB-lite"/>
    </source>
</evidence>
<dbReference type="OrthoDB" id="5526070at2"/>
<dbReference type="AlphaFoldDB" id="A0A2S9Y1U1"/>
<feature type="signal peptide" evidence="2">
    <location>
        <begin position="1"/>
        <end position="20"/>
    </location>
</feature>
<feature type="chain" id="PRO_5015715413" evidence="2">
    <location>
        <begin position="21"/>
        <end position="120"/>
    </location>
</feature>
<gene>
    <name evidence="3" type="ORF">ENSA5_29010</name>
</gene>
<evidence type="ECO:0000313" key="4">
    <source>
        <dbReference type="Proteomes" id="UP000237968"/>
    </source>
</evidence>
<sequence>MTMRTIITTTLFGFALALTACDKEEPAKTDTQAKTDTKTDGGGKADGGEKPGDDDPVEAPSLDPKVEQAVNVANSIASDPGAADSILEEAGLDRQSFEALLYEIARDPELSKSYAVARDA</sequence>